<dbReference type="Proteomes" id="UP000257144">
    <property type="component" value="Unassembled WGS sequence"/>
</dbReference>
<gene>
    <name evidence="1" type="ORF">DRW41_09415</name>
</gene>
<dbReference type="InterPro" id="IPR058870">
    <property type="entry name" value="YuzC"/>
</dbReference>
<keyword evidence="2" id="KW-1185">Reference proteome</keyword>
<dbReference type="AlphaFoldDB" id="A0A3D8GRL4"/>
<protein>
    <submittedName>
        <fullName evidence="1">Uncharacterized protein</fullName>
    </submittedName>
</protein>
<sequence length="114" mass="12491">MHYFGYPHSMYSGYSGPYGRVFPPAVPDTFMASARRVRPAISEAEILTNKIAGSRDLSKRIMEAAQASKTETVRNLIASTGVRKNAGIIYDPDGITIVFTDVGCCSVSVTLRWK</sequence>
<accession>A0A3D8GRL4</accession>
<evidence type="ECO:0000313" key="1">
    <source>
        <dbReference type="EMBL" id="RDU36911.1"/>
    </source>
</evidence>
<name>A0A3D8GRL4_9BACI</name>
<organism evidence="1 2">
    <name type="scientific">Neobacillus piezotolerans</name>
    <dbReference type="NCBI Taxonomy" id="2259171"/>
    <lineage>
        <taxon>Bacteria</taxon>
        <taxon>Bacillati</taxon>
        <taxon>Bacillota</taxon>
        <taxon>Bacilli</taxon>
        <taxon>Bacillales</taxon>
        <taxon>Bacillaceae</taxon>
        <taxon>Neobacillus</taxon>
    </lineage>
</organism>
<reference evidence="1 2" key="1">
    <citation type="submission" date="2018-07" db="EMBL/GenBank/DDBJ databases">
        <title>Bacillus sp. YLB-04 draft genome sequence.</title>
        <authorList>
            <person name="Yu L."/>
            <person name="Tang X."/>
        </authorList>
    </citation>
    <scope>NUCLEOTIDE SEQUENCE [LARGE SCALE GENOMIC DNA]</scope>
    <source>
        <strain evidence="1 2">YLB-04</strain>
    </source>
</reference>
<dbReference type="Pfam" id="PF26344">
    <property type="entry name" value="YuzC"/>
    <property type="match status" value="1"/>
</dbReference>
<proteinExistence type="predicted"/>
<comment type="caution">
    <text evidence="1">The sequence shown here is derived from an EMBL/GenBank/DDBJ whole genome shotgun (WGS) entry which is preliminary data.</text>
</comment>
<evidence type="ECO:0000313" key="2">
    <source>
        <dbReference type="Proteomes" id="UP000257144"/>
    </source>
</evidence>
<dbReference type="EMBL" id="QNQT01000003">
    <property type="protein sequence ID" value="RDU36911.1"/>
    <property type="molecule type" value="Genomic_DNA"/>
</dbReference>